<dbReference type="InterPro" id="IPR036259">
    <property type="entry name" value="MFS_trans_sf"/>
</dbReference>
<feature type="transmembrane region" description="Helical" evidence="6">
    <location>
        <begin position="165"/>
        <end position="184"/>
    </location>
</feature>
<dbReference type="PANTHER" id="PTHR43124:SF3">
    <property type="entry name" value="CHLORAMPHENICOL EFFLUX PUMP RV0191"/>
    <property type="match status" value="1"/>
</dbReference>
<dbReference type="Proteomes" id="UP001589834">
    <property type="component" value="Unassembled WGS sequence"/>
</dbReference>
<evidence type="ECO:0000256" key="1">
    <source>
        <dbReference type="ARBA" id="ARBA00004651"/>
    </source>
</evidence>
<dbReference type="Gene3D" id="1.20.1250.20">
    <property type="entry name" value="MFS general substrate transporter like domains"/>
    <property type="match status" value="1"/>
</dbReference>
<name>A0ABV6PY49_9BURK</name>
<dbReference type="PROSITE" id="PS50850">
    <property type="entry name" value="MFS"/>
    <property type="match status" value="1"/>
</dbReference>
<dbReference type="SUPFAM" id="SSF103473">
    <property type="entry name" value="MFS general substrate transporter"/>
    <property type="match status" value="1"/>
</dbReference>
<keyword evidence="5 6" id="KW-0472">Membrane</keyword>
<evidence type="ECO:0000313" key="8">
    <source>
        <dbReference type="EMBL" id="MFC0594312.1"/>
    </source>
</evidence>
<feature type="transmembrane region" description="Helical" evidence="6">
    <location>
        <begin position="375"/>
        <end position="394"/>
    </location>
</feature>
<evidence type="ECO:0000256" key="3">
    <source>
        <dbReference type="ARBA" id="ARBA00022692"/>
    </source>
</evidence>
<dbReference type="InterPro" id="IPR011701">
    <property type="entry name" value="MFS"/>
</dbReference>
<dbReference type="PANTHER" id="PTHR43124">
    <property type="entry name" value="PURINE EFFLUX PUMP PBUE"/>
    <property type="match status" value="1"/>
</dbReference>
<dbReference type="InterPro" id="IPR050189">
    <property type="entry name" value="MFS_Efflux_Transporters"/>
</dbReference>
<evidence type="ECO:0000259" key="7">
    <source>
        <dbReference type="PROSITE" id="PS50850"/>
    </source>
</evidence>
<evidence type="ECO:0000256" key="4">
    <source>
        <dbReference type="ARBA" id="ARBA00022989"/>
    </source>
</evidence>
<comment type="caution">
    <text evidence="8">The sequence shown here is derived from an EMBL/GenBank/DDBJ whole genome shotgun (WGS) entry which is preliminary data.</text>
</comment>
<dbReference type="InterPro" id="IPR020846">
    <property type="entry name" value="MFS_dom"/>
</dbReference>
<proteinExistence type="predicted"/>
<protein>
    <submittedName>
        <fullName evidence="8">CynX/NimT family MFS transporter</fullName>
    </submittedName>
</protein>
<keyword evidence="3 6" id="KW-0812">Transmembrane</keyword>
<feature type="transmembrane region" description="Helical" evidence="6">
    <location>
        <begin position="75"/>
        <end position="94"/>
    </location>
</feature>
<dbReference type="Pfam" id="PF07690">
    <property type="entry name" value="MFS_1"/>
    <property type="match status" value="1"/>
</dbReference>
<feature type="transmembrane region" description="Helical" evidence="6">
    <location>
        <begin position="281"/>
        <end position="298"/>
    </location>
</feature>
<evidence type="ECO:0000256" key="2">
    <source>
        <dbReference type="ARBA" id="ARBA00022475"/>
    </source>
</evidence>
<feature type="transmembrane region" description="Helical" evidence="6">
    <location>
        <begin position="249"/>
        <end position="269"/>
    </location>
</feature>
<sequence length="401" mass="41244">MTAGGFSPRAPWVIVLAGVAAALHVGKLPPAVPALQQAMGIGLVQAGFLLSLVQLGAVLLGLVAGLLADGVGLRRCMLAGLALLTAAGLAGAAARDVHELLLLRAVEGVGFLLTTVPAPSLLRRAVAPAQLTRMLGVWSAYMPFGTALALLAGPLLIGVLGWRGWWVLTAAGTAAMLLWLPLAVPRDVRAPAPAGGAPAAEPWHRRLATTLRAPGPWLAALTFAVYAAQWLAVIGFLPTLYQQSGWGGALGAVLTATVAAVNMVGNIWAGRLLHRGVHARTVLWSGFVAMAVGAWLAFGSATVDAPVLRYGGALLFSTVGGLIPGALFALAPRVAPGEGHIATTVGWMQQWSAIGQMSGPPAVAWVASRVGGWDWTWAVTGAYAAAGLVLAWALQRHGLRR</sequence>
<evidence type="ECO:0000256" key="5">
    <source>
        <dbReference type="ARBA" id="ARBA00023136"/>
    </source>
</evidence>
<keyword evidence="4 6" id="KW-1133">Transmembrane helix</keyword>
<feature type="transmembrane region" description="Helical" evidence="6">
    <location>
        <begin position="215"/>
        <end position="237"/>
    </location>
</feature>
<evidence type="ECO:0000313" key="9">
    <source>
        <dbReference type="Proteomes" id="UP001589834"/>
    </source>
</evidence>
<gene>
    <name evidence="8" type="ORF">ACFFGG_17325</name>
</gene>
<accession>A0ABV6PY49</accession>
<feature type="transmembrane region" description="Helical" evidence="6">
    <location>
        <begin position="46"/>
        <end position="68"/>
    </location>
</feature>
<feature type="domain" description="Major facilitator superfamily (MFS) profile" evidence="7">
    <location>
        <begin position="10"/>
        <end position="399"/>
    </location>
</feature>
<keyword evidence="9" id="KW-1185">Reference proteome</keyword>
<dbReference type="EMBL" id="JBHLTN010000043">
    <property type="protein sequence ID" value="MFC0594312.1"/>
    <property type="molecule type" value="Genomic_DNA"/>
</dbReference>
<keyword evidence="2" id="KW-1003">Cell membrane</keyword>
<feature type="transmembrane region" description="Helical" evidence="6">
    <location>
        <begin position="100"/>
        <end position="122"/>
    </location>
</feature>
<feature type="transmembrane region" description="Helical" evidence="6">
    <location>
        <begin position="134"/>
        <end position="159"/>
    </location>
</feature>
<dbReference type="RefSeq" id="WP_377484957.1">
    <property type="nucleotide sequence ID" value="NZ_JBHLTN010000043.1"/>
</dbReference>
<organism evidence="8 9">
    <name type="scientific">Ottowia pentelensis</name>
    <dbReference type="NCBI Taxonomy" id="511108"/>
    <lineage>
        <taxon>Bacteria</taxon>
        <taxon>Pseudomonadati</taxon>
        <taxon>Pseudomonadota</taxon>
        <taxon>Betaproteobacteria</taxon>
        <taxon>Burkholderiales</taxon>
        <taxon>Comamonadaceae</taxon>
        <taxon>Ottowia</taxon>
    </lineage>
</organism>
<comment type="subcellular location">
    <subcellularLocation>
        <location evidence="1">Cell membrane</location>
        <topology evidence="1">Multi-pass membrane protein</topology>
    </subcellularLocation>
</comment>
<dbReference type="CDD" id="cd06174">
    <property type="entry name" value="MFS"/>
    <property type="match status" value="1"/>
</dbReference>
<reference evidence="8 9" key="1">
    <citation type="submission" date="2024-09" db="EMBL/GenBank/DDBJ databases">
        <authorList>
            <person name="Sun Q."/>
            <person name="Mori K."/>
        </authorList>
    </citation>
    <scope>NUCLEOTIDE SEQUENCE [LARGE SCALE GENOMIC DNA]</scope>
    <source>
        <strain evidence="8 9">NCAIM B.02336</strain>
    </source>
</reference>
<evidence type="ECO:0000256" key="6">
    <source>
        <dbReference type="SAM" id="Phobius"/>
    </source>
</evidence>